<evidence type="ECO:0000313" key="1">
    <source>
        <dbReference type="EMBL" id="CAG7729680.1"/>
    </source>
</evidence>
<protein>
    <submittedName>
        <fullName evidence="1">Uncharacterized protein</fullName>
    </submittedName>
</protein>
<organism evidence="1 2">
    <name type="scientific">Allacma fusca</name>
    <dbReference type="NCBI Taxonomy" id="39272"/>
    <lineage>
        <taxon>Eukaryota</taxon>
        <taxon>Metazoa</taxon>
        <taxon>Ecdysozoa</taxon>
        <taxon>Arthropoda</taxon>
        <taxon>Hexapoda</taxon>
        <taxon>Collembola</taxon>
        <taxon>Symphypleona</taxon>
        <taxon>Sminthuridae</taxon>
        <taxon>Allacma</taxon>
    </lineage>
</organism>
<keyword evidence="2" id="KW-1185">Reference proteome</keyword>
<accession>A0A8J2P2N8</accession>
<proteinExistence type="predicted"/>
<sequence length="11" mass="1571">MLRRHMKWRKE</sequence>
<name>A0A8J2P2N8_9HEXA</name>
<dbReference type="EMBL" id="CAJVCH010182667">
    <property type="protein sequence ID" value="CAG7729680.1"/>
    <property type="molecule type" value="Genomic_DNA"/>
</dbReference>
<gene>
    <name evidence="1" type="ORF">AFUS01_LOCUS18378</name>
</gene>
<feature type="non-terminal residue" evidence="1">
    <location>
        <position position="1"/>
    </location>
</feature>
<evidence type="ECO:0000313" key="2">
    <source>
        <dbReference type="Proteomes" id="UP000708208"/>
    </source>
</evidence>
<reference evidence="1" key="1">
    <citation type="submission" date="2021-06" db="EMBL/GenBank/DDBJ databases">
        <authorList>
            <person name="Hodson N. C."/>
            <person name="Mongue J. A."/>
            <person name="Jaron S. K."/>
        </authorList>
    </citation>
    <scope>NUCLEOTIDE SEQUENCE</scope>
</reference>
<comment type="caution">
    <text evidence="1">The sequence shown here is derived from an EMBL/GenBank/DDBJ whole genome shotgun (WGS) entry which is preliminary data.</text>
</comment>
<dbReference type="Proteomes" id="UP000708208">
    <property type="component" value="Unassembled WGS sequence"/>
</dbReference>